<proteinExistence type="predicted"/>
<dbReference type="InterPro" id="IPR050312">
    <property type="entry name" value="IolE/XylAMocC-like"/>
</dbReference>
<keyword evidence="2" id="KW-0413">Isomerase</keyword>
<dbReference type="RefSeq" id="WP_235323128.1">
    <property type="nucleotide sequence ID" value="NZ_JAFBIT010000001.1"/>
</dbReference>
<dbReference type="Proteomes" id="UP001299220">
    <property type="component" value="Unassembled WGS sequence"/>
</dbReference>
<accession>A0ABS9CM30</accession>
<dbReference type="EMBL" id="JAFBIT010000001">
    <property type="protein sequence ID" value="MCF2652109.1"/>
    <property type="molecule type" value="Genomic_DNA"/>
</dbReference>
<name>A0ABS9CM30_9FIRM</name>
<protein>
    <submittedName>
        <fullName evidence="2">Sugar phosphate isomerase/epimerase</fullName>
    </submittedName>
</protein>
<comment type="caution">
    <text evidence="2">The sequence shown here is derived from an EMBL/GenBank/DDBJ whole genome shotgun (WGS) entry which is preliminary data.</text>
</comment>
<organism evidence="2 3">
    <name type="scientific">Anaeromassilibacillus senegalensis</name>
    <dbReference type="NCBI Taxonomy" id="1673717"/>
    <lineage>
        <taxon>Bacteria</taxon>
        <taxon>Bacillati</taxon>
        <taxon>Bacillota</taxon>
        <taxon>Clostridia</taxon>
        <taxon>Eubacteriales</taxon>
        <taxon>Acutalibacteraceae</taxon>
        <taxon>Anaeromassilibacillus</taxon>
    </lineage>
</organism>
<feature type="domain" description="Xylose isomerase-like TIM barrel" evidence="1">
    <location>
        <begin position="46"/>
        <end position="234"/>
    </location>
</feature>
<dbReference type="Gene3D" id="3.20.20.150">
    <property type="entry name" value="Divalent-metal-dependent TIM barrel enzymes"/>
    <property type="match status" value="1"/>
</dbReference>
<dbReference type="SUPFAM" id="SSF51658">
    <property type="entry name" value="Xylose isomerase-like"/>
    <property type="match status" value="1"/>
</dbReference>
<reference evidence="2 3" key="1">
    <citation type="submission" date="2020-12" db="EMBL/GenBank/DDBJ databases">
        <title>Whole genome sequences of gut porcine anaerobes.</title>
        <authorList>
            <person name="Kubasova T."/>
            <person name="Jahodarova E."/>
            <person name="Rychlik I."/>
        </authorList>
    </citation>
    <scope>NUCLEOTIDE SEQUENCE [LARGE SCALE GENOMIC DNA]</scope>
    <source>
        <strain evidence="2 3">An867</strain>
    </source>
</reference>
<evidence type="ECO:0000313" key="2">
    <source>
        <dbReference type="EMBL" id="MCF2652109.1"/>
    </source>
</evidence>
<dbReference type="GO" id="GO:0016853">
    <property type="term" value="F:isomerase activity"/>
    <property type="evidence" value="ECO:0007669"/>
    <property type="project" value="UniProtKB-KW"/>
</dbReference>
<dbReference type="InterPro" id="IPR013022">
    <property type="entry name" value="Xyl_isomerase-like_TIM-brl"/>
</dbReference>
<evidence type="ECO:0000313" key="3">
    <source>
        <dbReference type="Proteomes" id="UP001299220"/>
    </source>
</evidence>
<dbReference type="InterPro" id="IPR036237">
    <property type="entry name" value="Xyl_isomerase-like_sf"/>
</dbReference>
<sequence length="279" mass="31701">MQNMKIAVASYSFHGMKYAGVCDVFHYLDLLKHRYGVVNADIWTGFLPTLEDDFIGKVRAALDANGLELANLCVDGPHLWMDDPDERAAHRTQMLEYIKAAEKLGAKTVRIDFGGTEGHTMPEEAFEYIVKTYREYCAICADLGMKIGPENHWGWDRVPEYLEKVKDAVDSPAYGHLYHLRNFYDEPERGEALAISYAMHTHIHADSMPYAKEVIRKLQNSGYQGVYSVEHHSGELECARVEWQLATVRGLIAELQQEGFEQEAKPSFFNGVYLGKEAE</sequence>
<dbReference type="PANTHER" id="PTHR12110">
    <property type="entry name" value="HYDROXYPYRUVATE ISOMERASE"/>
    <property type="match status" value="1"/>
</dbReference>
<evidence type="ECO:0000259" key="1">
    <source>
        <dbReference type="Pfam" id="PF01261"/>
    </source>
</evidence>
<keyword evidence="3" id="KW-1185">Reference proteome</keyword>
<gene>
    <name evidence="2" type="ORF">JQM67_05790</name>
</gene>
<dbReference type="Pfam" id="PF01261">
    <property type="entry name" value="AP_endonuc_2"/>
    <property type="match status" value="1"/>
</dbReference>
<dbReference type="PANTHER" id="PTHR12110:SF21">
    <property type="entry name" value="XYLOSE ISOMERASE-LIKE TIM BARREL DOMAIN-CONTAINING PROTEIN"/>
    <property type="match status" value="1"/>
</dbReference>